<comment type="subcellular location">
    <subcellularLocation>
        <location evidence="1">Cell outer membrane</location>
        <topology evidence="1">Multi-pass membrane protein</topology>
    </subcellularLocation>
</comment>
<evidence type="ECO:0000256" key="15">
    <source>
        <dbReference type="SAM" id="SignalP"/>
    </source>
</evidence>
<evidence type="ECO:0000256" key="7">
    <source>
        <dbReference type="ARBA" id="ARBA00022729"/>
    </source>
</evidence>
<evidence type="ECO:0000256" key="14">
    <source>
        <dbReference type="ARBA" id="ARBA00023288"/>
    </source>
</evidence>
<keyword evidence="13" id="KW-0998">Cell outer membrane</keyword>
<feature type="domain" description="SLBB" evidence="18">
    <location>
        <begin position="213"/>
        <end position="290"/>
    </location>
</feature>
<keyword evidence="9" id="KW-0406">Ion transport</keyword>
<evidence type="ECO:0000256" key="6">
    <source>
        <dbReference type="ARBA" id="ARBA00022692"/>
    </source>
</evidence>
<dbReference type="Pfam" id="PF22461">
    <property type="entry name" value="SLBB_2"/>
    <property type="match status" value="1"/>
</dbReference>
<comment type="caution">
    <text evidence="19">The sequence shown here is derived from an EMBL/GenBank/DDBJ whole genome shotgun (WGS) entry which is preliminary data.</text>
</comment>
<evidence type="ECO:0000256" key="4">
    <source>
        <dbReference type="ARBA" id="ARBA00022452"/>
    </source>
</evidence>
<reference evidence="19 20" key="1">
    <citation type="journal article" date="2019" name="Int. J. Syst. Evol. Microbiol.">
        <title>The Global Catalogue of Microorganisms (GCM) 10K type strain sequencing project: providing services to taxonomists for standard genome sequencing and annotation.</title>
        <authorList>
            <consortium name="The Broad Institute Genomics Platform"/>
            <consortium name="The Broad Institute Genome Sequencing Center for Infectious Disease"/>
            <person name="Wu L."/>
            <person name="Ma J."/>
        </authorList>
    </citation>
    <scope>NUCLEOTIDE SEQUENCE [LARGE SCALE GENOMIC DNA]</scope>
    <source>
        <strain evidence="19 20">JCM 15608</strain>
    </source>
</reference>
<dbReference type="InterPro" id="IPR054765">
    <property type="entry name" value="SLBB_dom"/>
</dbReference>
<dbReference type="EMBL" id="BAAAFA010000004">
    <property type="protein sequence ID" value="GAA0815808.1"/>
    <property type="molecule type" value="Genomic_DNA"/>
</dbReference>
<feature type="chain" id="PRO_5045783861" evidence="15">
    <location>
        <begin position="22"/>
        <end position="912"/>
    </location>
</feature>
<evidence type="ECO:0000256" key="8">
    <source>
        <dbReference type="ARBA" id="ARBA00023047"/>
    </source>
</evidence>
<dbReference type="Gene3D" id="3.10.560.10">
    <property type="entry name" value="Outer membrane lipoprotein wza domain like"/>
    <property type="match status" value="6"/>
</dbReference>
<dbReference type="InterPro" id="IPR019554">
    <property type="entry name" value="Soluble_ligand-bd"/>
</dbReference>
<dbReference type="InterPro" id="IPR003715">
    <property type="entry name" value="Poly_export_N"/>
</dbReference>
<evidence type="ECO:0000256" key="3">
    <source>
        <dbReference type="ARBA" id="ARBA00022448"/>
    </source>
</evidence>
<accession>A0ABN1L5Y5</accession>
<organism evidence="19 20">
    <name type="scientific">Colwellia asteriadis</name>
    <dbReference type="NCBI Taxonomy" id="517723"/>
    <lineage>
        <taxon>Bacteria</taxon>
        <taxon>Pseudomonadati</taxon>
        <taxon>Pseudomonadota</taxon>
        <taxon>Gammaproteobacteria</taxon>
        <taxon>Alteromonadales</taxon>
        <taxon>Colwelliaceae</taxon>
        <taxon>Colwellia</taxon>
    </lineage>
</organism>
<dbReference type="RefSeq" id="WP_343816688.1">
    <property type="nucleotide sequence ID" value="NZ_BAAAFA010000004.1"/>
</dbReference>
<dbReference type="Pfam" id="PF02563">
    <property type="entry name" value="Poly_export"/>
    <property type="match status" value="1"/>
</dbReference>
<evidence type="ECO:0000313" key="20">
    <source>
        <dbReference type="Proteomes" id="UP001500021"/>
    </source>
</evidence>
<dbReference type="InterPro" id="IPR049712">
    <property type="entry name" value="Poly_export"/>
</dbReference>
<dbReference type="Pfam" id="PF10531">
    <property type="entry name" value="SLBB"/>
    <property type="match status" value="3"/>
</dbReference>
<proteinExistence type="inferred from homology"/>
<keyword evidence="6" id="KW-0812">Transmembrane</keyword>
<feature type="signal peptide" evidence="15">
    <location>
        <begin position="1"/>
        <end position="21"/>
    </location>
</feature>
<evidence type="ECO:0000256" key="5">
    <source>
        <dbReference type="ARBA" id="ARBA00022597"/>
    </source>
</evidence>
<evidence type="ECO:0000256" key="9">
    <source>
        <dbReference type="ARBA" id="ARBA00023065"/>
    </source>
</evidence>
<keyword evidence="20" id="KW-1185">Reference proteome</keyword>
<evidence type="ECO:0000256" key="2">
    <source>
        <dbReference type="ARBA" id="ARBA00009450"/>
    </source>
</evidence>
<keyword evidence="12" id="KW-0564">Palmitate</keyword>
<keyword evidence="14" id="KW-0449">Lipoprotein</keyword>
<keyword evidence="10" id="KW-0626">Porin</keyword>
<dbReference type="Proteomes" id="UP001500021">
    <property type="component" value="Unassembled WGS sequence"/>
</dbReference>
<evidence type="ECO:0000313" key="19">
    <source>
        <dbReference type="EMBL" id="GAA0815808.1"/>
    </source>
</evidence>
<keyword evidence="11" id="KW-0472">Membrane</keyword>
<keyword evidence="7 15" id="KW-0732">Signal</keyword>
<feature type="domain" description="Soluble ligand binding" evidence="17">
    <location>
        <begin position="674"/>
        <end position="714"/>
    </location>
</feature>
<sequence length="912" mass="100756">MMTSFKSILAAIAIVVFSQNAYSQQQISQAQIEQFKKLPPGQQQTLAKSMGIDYKDLQSMLSGKTKLSSDEEKNNTEVFPRGTMFDEDGNPVFPELDEIEKEEEELEKELKPFGYDVFANAPFTFSPTMDIAIPEGYIIGPGDKLSIQVFGKESIDVEMTVTREGELVFPDIGALSVAGLTFVELKQFLNNKIKERIIGVNVVVGIASLRSMRVFVLGDAFKPGPYTLSSLSSITHALFAAGGINDIGSLRNIQLKRSGKLIKTLDLYELLINGDSSNDVLLQSGDVVFIAPAGRTVTVDGEVRRPAIYELADDDSFADVINMAGGFLPSAFAKSTIVERYNQSHLRSIVNVDLTNKTELAKKAQQGDYIRVMKTAEMFEQSVTVIGAVTRPGKYQWQQGQRINDLLADIDSHLLVNADLNYTLVVRETDFARNIEVLQLSLAKAITNPNSVDNIPLLPSDKVIVFSNVSKISDENITLDTLAFTQEELFKKEKQLAKEKYKTKLFWEKYGEENELYDIDVEAEKAAELVNQSIAHFTGGEVEEEVDAKELSLFSRQRLLMPIIHKLKQQGGAGKPIQLIEIDGQVKYPGVYPLPIGGRVDDLVAAAGGVDESAYLAQADITRNEIGSHGVKKHSLSVNLADALNEDPESNILLSSKDRLNIHKIPAWSENHVVELRGEFKFPGKYTIRRGESLSDLVAKAGGLTDFAHADGSVFSRVKLKELEQKNLLKLANDLQIEMASQTLTDSNSTQSYEEAQMMLSDLTKTQPVGRLVIDLDRIMNVDNYDVLLEDGDVLYVPTMSNSINVIGQVQVTSSHIFDENLTADDYLEQSGGSKKRADESRIYIISANGRIRMKAGANWFSQNSASTLRPGDTIVVPLDAEYMNNLELWTNVTGIIYNSAVAIASISNINK</sequence>
<dbReference type="Gene3D" id="3.30.1950.10">
    <property type="entry name" value="wza like domain"/>
    <property type="match status" value="1"/>
</dbReference>
<keyword evidence="4" id="KW-1134">Transmembrane beta strand</keyword>
<evidence type="ECO:0000256" key="12">
    <source>
        <dbReference type="ARBA" id="ARBA00023139"/>
    </source>
</evidence>
<dbReference type="PANTHER" id="PTHR33619:SF3">
    <property type="entry name" value="POLYSACCHARIDE EXPORT PROTEIN GFCE-RELATED"/>
    <property type="match status" value="1"/>
</dbReference>
<evidence type="ECO:0000259" key="18">
    <source>
        <dbReference type="Pfam" id="PF22461"/>
    </source>
</evidence>
<comment type="similarity">
    <text evidence="2">Belongs to the BexD/CtrA/VexA family.</text>
</comment>
<protein>
    <submittedName>
        <fullName evidence="19">SLBB domain-containing protein</fullName>
    </submittedName>
</protein>
<keyword evidence="8" id="KW-0625">Polysaccharide transport</keyword>
<evidence type="ECO:0000259" key="17">
    <source>
        <dbReference type="Pfam" id="PF10531"/>
    </source>
</evidence>
<evidence type="ECO:0000259" key="16">
    <source>
        <dbReference type="Pfam" id="PF02563"/>
    </source>
</evidence>
<name>A0ABN1L5Y5_9GAMM</name>
<evidence type="ECO:0000256" key="10">
    <source>
        <dbReference type="ARBA" id="ARBA00023114"/>
    </source>
</evidence>
<feature type="domain" description="Polysaccharide export protein N-terminal" evidence="16">
    <location>
        <begin position="134"/>
        <end position="205"/>
    </location>
</feature>
<feature type="domain" description="Soluble ligand binding" evidence="17">
    <location>
        <begin position="297"/>
        <end position="340"/>
    </location>
</feature>
<dbReference type="PANTHER" id="PTHR33619">
    <property type="entry name" value="POLYSACCHARIDE EXPORT PROTEIN GFCE-RELATED"/>
    <property type="match status" value="1"/>
</dbReference>
<keyword evidence="3" id="KW-0813">Transport</keyword>
<keyword evidence="5" id="KW-0762">Sugar transport</keyword>
<evidence type="ECO:0000256" key="11">
    <source>
        <dbReference type="ARBA" id="ARBA00023136"/>
    </source>
</evidence>
<feature type="domain" description="Soluble ligand binding" evidence="17">
    <location>
        <begin position="581"/>
        <end position="623"/>
    </location>
</feature>
<evidence type="ECO:0000256" key="13">
    <source>
        <dbReference type="ARBA" id="ARBA00023237"/>
    </source>
</evidence>
<evidence type="ECO:0000256" key="1">
    <source>
        <dbReference type="ARBA" id="ARBA00004571"/>
    </source>
</evidence>
<gene>
    <name evidence="19" type="ORF">GCM10009111_14630</name>
</gene>